<name>A0A9W9WDB0_9EURO</name>
<feature type="transmembrane region" description="Helical" evidence="2">
    <location>
        <begin position="499"/>
        <end position="521"/>
    </location>
</feature>
<dbReference type="PANTHER" id="PTHR35394:SF5">
    <property type="entry name" value="DUF3176 DOMAIN-CONTAINING PROTEIN"/>
    <property type="match status" value="1"/>
</dbReference>
<reference evidence="3" key="1">
    <citation type="submission" date="2022-12" db="EMBL/GenBank/DDBJ databases">
        <authorList>
            <person name="Petersen C."/>
        </authorList>
    </citation>
    <scope>NUCLEOTIDE SEQUENCE</scope>
    <source>
        <strain evidence="3">IBT 17660</strain>
    </source>
</reference>
<proteinExistence type="predicted"/>
<evidence type="ECO:0000256" key="2">
    <source>
        <dbReference type="SAM" id="Phobius"/>
    </source>
</evidence>
<evidence type="ECO:0000256" key="1">
    <source>
        <dbReference type="SAM" id="MobiDB-lite"/>
    </source>
</evidence>
<protein>
    <submittedName>
        <fullName evidence="3">Uncharacterized protein</fullName>
    </submittedName>
</protein>
<feature type="region of interest" description="Disordered" evidence="1">
    <location>
        <begin position="1"/>
        <end position="29"/>
    </location>
</feature>
<dbReference type="PANTHER" id="PTHR35394">
    <property type="entry name" value="DUF3176 DOMAIN-CONTAINING PROTEIN"/>
    <property type="match status" value="1"/>
</dbReference>
<sequence length="603" mass="66484">MGDRRVLLMNPNHEPNESQESDSVSHTGKKTQTSQAYRSLVKNWFWEITSCLTSLVTIVGIIILLRHYNGLPMPDWPYGVTLNAVLSILSTLMKATIVYAVSESLSQLKWPWFRNGNRLSDIGLIDSASRGTVGALRFIFNRLPRHIITFGCMILVLTVATDPFTQQVVTIKDQLVTTSEPASINVWDTNAYDDYDAGSGPGGQTLPLRSLGAIYSGLFQYQGENRKSSLLACSSGNCTFEPYQSLEICSECANITDLLNGGGVSLSESDQSVSYYNYTLPNGISWNSTNAIFMQGTANYPLLRLNGNKKVVIANFTAMTSTPESVDGEALNPYLNATECMLYFCIKTYEAASVKRGNFIEDGYTTPSTTNYSRWLTSDNPDSNIGMTPSTCYLNGTRFEAPYKNNDCLYTLRPWSVLAGQNSISKLLEGIGQANNRYRWDFSTDTVAAIYGKQGSLFDISSAFLSLASAMSINARENVCQTIFNGTSWTPQSYVHVRWAWLTLPAALLIFSTAFLIYTICGTMGQYIWKSSPLALIFLELSAPEGSEFSIKPRPGMGDMEDAARKLKVWLEATSEGINFFPQPPGQAIMVKSQESQIKSGGA</sequence>
<evidence type="ECO:0000313" key="4">
    <source>
        <dbReference type="Proteomes" id="UP001147760"/>
    </source>
</evidence>
<feature type="transmembrane region" description="Helical" evidence="2">
    <location>
        <begin position="44"/>
        <end position="68"/>
    </location>
</feature>
<dbReference type="EMBL" id="JAPWDO010000010">
    <property type="protein sequence ID" value="KAJ5454921.1"/>
    <property type="molecule type" value="Genomic_DNA"/>
</dbReference>
<reference evidence="3" key="2">
    <citation type="journal article" date="2023" name="IMA Fungus">
        <title>Comparative genomic study of the Penicillium genus elucidates a diverse pangenome and 15 lateral gene transfer events.</title>
        <authorList>
            <person name="Petersen C."/>
            <person name="Sorensen T."/>
            <person name="Nielsen M.R."/>
            <person name="Sondergaard T.E."/>
            <person name="Sorensen J.L."/>
            <person name="Fitzpatrick D.A."/>
            <person name="Frisvad J.C."/>
            <person name="Nielsen K.L."/>
        </authorList>
    </citation>
    <scope>NUCLEOTIDE SEQUENCE</scope>
    <source>
        <strain evidence="3">IBT 17660</strain>
    </source>
</reference>
<gene>
    <name evidence="3" type="ORF">N7530_012690</name>
</gene>
<keyword evidence="2" id="KW-0472">Membrane</keyword>
<dbReference type="OrthoDB" id="5376804at2759"/>
<dbReference type="Proteomes" id="UP001147760">
    <property type="component" value="Unassembled WGS sequence"/>
</dbReference>
<keyword evidence="4" id="KW-1185">Reference proteome</keyword>
<dbReference type="Pfam" id="PF11374">
    <property type="entry name" value="DUF3176"/>
    <property type="match status" value="1"/>
</dbReference>
<keyword evidence="2" id="KW-1133">Transmembrane helix</keyword>
<feature type="transmembrane region" description="Helical" evidence="2">
    <location>
        <begin position="147"/>
        <end position="165"/>
    </location>
</feature>
<feature type="transmembrane region" description="Helical" evidence="2">
    <location>
        <begin position="80"/>
        <end position="101"/>
    </location>
</feature>
<comment type="caution">
    <text evidence="3">The sequence shown here is derived from an EMBL/GenBank/DDBJ whole genome shotgun (WGS) entry which is preliminary data.</text>
</comment>
<evidence type="ECO:0000313" key="3">
    <source>
        <dbReference type="EMBL" id="KAJ5454921.1"/>
    </source>
</evidence>
<keyword evidence="2" id="KW-0812">Transmembrane</keyword>
<dbReference type="InterPro" id="IPR021514">
    <property type="entry name" value="DUF3176"/>
</dbReference>
<accession>A0A9W9WDB0</accession>
<organism evidence="3 4">
    <name type="scientific">Penicillium desertorum</name>
    <dbReference type="NCBI Taxonomy" id="1303715"/>
    <lineage>
        <taxon>Eukaryota</taxon>
        <taxon>Fungi</taxon>
        <taxon>Dikarya</taxon>
        <taxon>Ascomycota</taxon>
        <taxon>Pezizomycotina</taxon>
        <taxon>Eurotiomycetes</taxon>
        <taxon>Eurotiomycetidae</taxon>
        <taxon>Eurotiales</taxon>
        <taxon>Aspergillaceae</taxon>
        <taxon>Penicillium</taxon>
    </lineage>
</organism>
<dbReference type="AlphaFoldDB" id="A0A9W9WDB0"/>